<evidence type="ECO:0000256" key="2">
    <source>
        <dbReference type="ARBA" id="ARBA00004629"/>
    </source>
</evidence>
<evidence type="ECO:0000256" key="3">
    <source>
        <dbReference type="ARBA" id="ARBA00022454"/>
    </source>
</evidence>
<dbReference type="InterPro" id="IPR008426">
    <property type="entry name" value="CENP-H_C"/>
</dbReference>
<reference evidence="9 10" key="1">
    <citation type="journal article" date="2016" name="Proc. Natl. Acad. Sci. U.S.A.">
        <title>Comparative genomics of biotechnologically important yeasts.</title>
        <authorList>
            <person name="Riley R."/>
            <person name="Haridas S."/>
            <person name="Wolfe K.H."/>
            <person name="Lopes M.R."/>
            <person name="Hittinger C.T."/>
            <person name="Goeker M."/>
            <person name="Salamov A.A."/>
            <person name="Wisecaver J.H."/>
            <person name="Long T.M."/>
            <person name="Calvey C.H."/>
            <person name="Aerts A.L."/>
            <person name="Barry K.W."/>
            <person name="Choi C."/>
            <person name="Clum A."/>
            <person name="Coughlan A.Y."/>
            <person name="Deshpande S."/>
            <person name="Douglass A.P."/>
            <person name="Hanson S.J."/>
            <person name="Klenk H.-P."/>
            <person name="LaButti K.M."/>
            <person name="Lapidus A."/>
            <person name="Lindquist E.A."/>
            <person name="Lipzen A.M."/>
            <person name="Meier-Kolthoff J.P."/>
            <person name="Ohm R.A."/>
            <person name="Otillar R.P."/>
            <person name="Pangilinan J.L."/>
            <person name="Peng Y."/>
            <person name="Rokas A."/>
            <person name="Rosa C.A."/>
            <person name="Scheuner C."/>
            <person name="Sibirny A.A."/>
            <person name="Slot J.C."/>
            <person name="Stielow J.B."/>
            <person name="Sun H."/>
            <person name="Kurtzman C.P."/>
            <person name="Blackwell M."/>
            <person name="Grigoriev I.V."/>
            <person name="Jeffries T.W."/>
        </authorList>
    </citation>
    <scope>NUCLEOTIDE SEQUENCE [LARGE SCALE GENOMIC DNA]</scope>
    <source>
        <strain evidence="9 10">DSM 6958</strain>
    </source>
</reference>
<protein>
    <recommendedName>
        <fullName evidence="8">Centromere protein H C-terminal domain-containing protein</fullName>
    </recommendedName>
</protein>
<comment type="similarity">
    <text evidence="7">Belongs to the CENP-H/MCM16 family.</text>
</comment>
<sequence length="277" mass="31507">MSVSTIQSTNSLQDIKDSSIGIISLAKNLNFGLPVISSCKSTLSTEERVLLDLYRQNINLKLQLIIKQVNLNSEAAQDALNQLDKTQDEEFDIDKLMAKVNILSNNFLLQQKVLELSIEALPILRATNHNHNITQQESSLIPLLSLRDRLASEICQEASYISTQRQELVEKQRDNFSLHKKNRILTGKLIKITDEYEKRLKSKNDQVSNSQLHVRLEMEREELLFQKQKNIILCEFLTGLICATKIDWSSDPLLTDIILDCGENTSNGNAYDGFDDD</sequence>
<keyword evidence="3" id="KW-0158">Chromosome</keyword>
<feature type="domain" description="Centromere protein H C-terminal" evidence="8">
    <location>
        <begin position="51"/>
        <end position="262"/>
    </location>
</feature>
<dbReference type="Pfam" id="PF05837">
    <property type="entry name" value="CENP-H"/>
    <property type="match status" value="1"/>
</dbReference>
<dbReference type="AlphaFoldDB" id="A0A1E3PRI1"/>
<dbReference type="EMBL" id="KV454406">
    <property type="protein sequence ID" value="ODQ68026.1"/>
    <property type="molecule type" value="Genomic_DNA"/>
</dbReference>
<dbReference type="GO" id="GO:0051382">
    <property type="term" value="P:kinetochore assembly"/>
    <property type="evidence" value="ECO:0007669"/>
    <property type="project" value="InterPro"/>
</dbReference>
<accession>A0A1E3PRI1</accession>
<evidence type="ECO:0000256" key="5">
    <source>
        <dbReference type="ARBA" id="ARBA00023242"/>
    </source>
</evidence>
<keyword evidence="10" id="KW-1185">Reference proteome</keyword>
<keyword evidence="6" id="KW-0137">Centromere</keyword>
<evidence type="ECO:0000313" key="10">
    <source>
        <dbReference type="Proteomes" id="UP000095009"/>
    </source>
</evidence>
<name>A0A1E3PRI1_9ASCO</name>
<dbReference type="Proteomes" id="UP000095009">
    <property type="component" value="Unassembled WGS sequence"/>
</dbReference>
<comment type="subcellular location">
    <subcellularLocation>
        <location evidence="2">Chromosome</location>
        <location evidence="2">Centromere</location>
        <location evidence="2">Kinetochore</location>
    </subcellularLocation>
    <subcellularLocation>
        <location evidence="1">Nucleus</location>
    </subcellularLocation>
</comment>
<gene>
    <name evidence="9" type="ORF">NADFUDRAFT_81121</name>
</gene>
<proteinExistence type="inferred from homology"/>
<keyword evidence="5" id="KW-0539">Nucleus</keyword>
<evidence type="ECO:0000313" key="9">
    <source>
        <dbReference type="EMBL" id="ODQ68026.1"/>
    </source>
</evidence>
<evidence type="ECO:0000256" key="6">
    <source>
        <dbReference type="ARBA" id="ARBA00023328"/>
    </source>
</evidence>
<dbReference type="OrthoDB" id="4084810at2759"/>
<organism evidence="9 10">
    <name type="scientific">Nadsonia fulvescens var. elongata DSM 6958</name>
    <dbReference type="NCBI Taxonomy" id="857566"/>
    <lineage>
        <taxon>Eukaryota</taxon>
        <taxon>Fungi</taxon>
        <taxon>Dikarya</taxon>
        <taxon>Ascomycota</taxon>
        <taxon>Saccharomycotina</taxon>
        <taxon>Dipodascomycetes</taxon>
        <taxon>Dipodascales</taxon>
        <taxon>Dipodascales incertae sedis</taxon>
        <taxon>Nadsonia</taxon>
    </lineage>
</organism>
<evidence type="ECO:0000256" key="1">
    <source>
        <dbReference type="ARBA" id="ARBA00004123"/>
    </source>
</evidence>
<dbReference type="GO" id="GO:0000776">
    <property type="term" value="C:kinetochore"/>
    <property type="evidence" value="ECO:0007669"/>
    <property type="project" value="UniProtKB-KW"/>
</dbReference>
<evidence type="ECO:0000259" key="8">
    <source>
        <dbReference type="Pfam" id="PF05837"/>
    </source>
</evidence>
<dbReference type="GO" id="GO:0005634">
    <property type="term" value="C:nucleus"/>
    <property type="evidence" value="ECO:0007669"/>
    <property type="project" value="UniProtKB-SubCell"/>
</dbReference>
<evidence type="ECO:0000256" key="4">
    <source>
        <dbReference type="ARBA" id="ARBA00022838"/>
    </source>
</evidence>
<keyword evidence="4" id="KW-0995">Kinetochore</keyword>
<evidence type="ECO:0000256" key="7">
    <source>
        <dbReference type="ARBA" id="ARBA00025735"/>
    </source>
</evidence>